<dbReference type="GeneID" id="109611768"/>
<dbReference type="Proteomes" id="UP001652621">
    <property type="component" value="Unplaced"/>
</dbReference>
<evidence type="ECO:0000256" key="1">
    <source>
        <dbReference type="SAM" id="SignalP"/>
    </source>
</evidence>
<keyword evidence="1" id="KW-0732">Signal</keyword>
<protein>
    <submittedName>
        <fullName evidence="3">Uncharacterized protein LOC109611768</fullName>
    </submittedName>
</protein>
<sequence length="187" mass="17896">MKFALGTTFAIVLALFGQSQAYAVVNSSPINPSAGAAANWHYTPNGGATVTWTANAGAASAPRVVTYEQRRSLLGNLPRAVVQTAGGVVGGAADVVKGVAGGVLNAAGGLAGGVLQTAGGVVGGAANVVNGVAGGVLNTAGGLAGGVLQTAGGLVDGTTKLAKGVVGGVGSLLGGGNARYNTHYYTY</sequence>
<feature type="chain" id="PRO_5046414603" evidence="1">
    <location>
        <begin position="22"/>
        <end position="187"/>
    </location>
</feature>
<accession>A0A9J7DBY0</accession>
<dbReference type="KEGG" id="mde:109611768"/>
<dbReference type="AlphaFoldDB" id="A0A9J7DBY0"/>
<organism evidence="2 3">
    <name type="scientific">Musca domestica</name>
    <name type="common">House fly</name>
    <dbReference type="NCBI Taxonomy" id="7370"/>
    <lineage>
        <taxon>Eukaryota</taxon>
        <taxon>Metazoa</taxon>
        <taxon>Ecdysozoa</taxon>
        <taxon>Arthropoda</taxon>
        <taxon>Hexapoda</taxon>
        <taxon>Insecta</taxon>
        <taxon>Pterygota</taxon>
        <taxon>Neoptera</taxon>
        <taxon>Endopterygota</taxon>
        <taxon>Diptera</taxon>
        <taxon>Brachycera</taxon>
        <taxon>Muscomorpha</taxon>
        <taxon>Muscoidea</taxon>
        <taxon>Muscidae</taxon>
        <taxon>Musca</taxon>
    </lineage>
</organism>
<evidence type="ECO:0000313" key="2">
    <source>
        <dbReference type="Proteomes" id="UP001652621"/>
    </source>
</evidence>
<gene>
    <name evidence="3" type="primary">LOC109611768</name>
</gene>
<dbReference type="RefSeq" id="XP_019890565.2">
    <property type="nucleotide sequence ID" value="XM_020035006.2"/>
</dbReference>
<dbReference type="VEuPathDB" id="VectorBase:MDOMA2_012378"/>
<proteinExistence type="predicted"/>
<reference evidence="3" key="1">
    <citation type="submission" date="2025-08" db="UniProtKB">
        <authorList>
            <consortium name="RefSeq"/>
        </authorList>
    </citation>
    <scope>IDENTIFICATION</scope>
    <source>
        <strain evidence="3">Aabys</strain>
        <tissue evidence="3">Whole body</tissue>
    </source>
</reference>
<keyword evidence="2" id="KW-1185">Reference proteome</keyword>
<evidence type="ECO:0000313" key="3">
    <source>
        <dbReference type="RefSeq" id="XP_019890565.2"/>
    </source>
</evidence>
<feature type="signal peptide" evidence="1">
    <location>
        <begin position="1"/>
        <end position="21"/>
    </location>
</feature>
<name>A0A9J7DBY0_MUSDO</name>